<keyword evidence="6" id="KW-0136">Cellulose degradation</keyword>
<evidence type="ECO:0000256" key="6">
    <source>
        <dbReference type="ARBA" id="ARBA00023001"/>
    </source>
</evidence>
<dbReference type="GO" id="GO:0030245">
    <property type="term" value="P:cellulose catabolic process"/>
    <property type="evidence" value="ECO:0007669"/>
    <property type="project" value="UniProtKB-KW"/>
</dbReference>
<dbReference type="PANTHER" id="PTHR33353:SF10">
    <property type="entry name" value="ENDO-BETA-1,4-GLUCANASE D"/>
    <property type="match status" value="1"/>
</dbReference>
<dbReference type="AlphaFoldDB" id="A0A6A6SHX8"/>
<keyword evidence="18" id="KW-1185">Reference proteome</keyword>
<dbReference type="EC" id="1.14.99.56" evidence="15"/>
<gene>
    <name evidence="17" type="ORF">K491DRAFT_685738</name>
</gene>
<dbReference type="Proteomes" id="UP000799324">
    <property type="component" value="Unassembled WGS sequence"/>
</dbReference>
<comment type="cofactor">
    <cofactor evidence="1">
        <name>Cu(2+)</name>
        <dbReference type="ChEBI" id="CHEBI:29036"/>
    </cofactor>
</comment>
<evidence type="ECO:0000313" key="18">
    <source>
        <dbReference type="Proteomes" id="UP000799324"/>
    </source>
</evidence>
<evidence type="ECO:0000256" key="11">
    <source>
        <dbReference type="ARBA" id="ARBA00023277"/>
    </source>
</evidence>
<keyword evidence="7" id="KW-0560">Oxidoreductase</keyword>
<comment type="catalytic activity">
    <reaction evidence="14">
        <text>[(1-&gt;4)-beta-D-glucosyl]n+m + reduced acceptor + O2 = 4-dehydro-beta-D-glucosyl-[(1-&gt;4)-beta-D-glucosyl]n-1 + [(1-&gt;4)-beta-D-glucosyl]m + acceptor + H2O.</text>
        <dbReference type="EC" id="1.14.99.56"/>
    </reaction>
</comment>
<evidence type="ECO:0000256" key="8">
    <source>
        <dbReference type="ARBA" id="ARBA00023008"/>
    </source>
</evidence>
<evidence type="ECO:0000259" key="16">
    <source>
        <dbReference type="Pfam" id="PF03443"/>
    </source>
</evidence>
<evidence type="ECO:0000256" key="14">
    <source>
        <dbReference type="ARBA" id="ARBA00045077"/>
    </source>
</evidence>
<evidence type="ECO:0000256" key="9">
    <source>
        <dbReference type="ARBA" id="ARBA00023033"/>
    </source>
</evidence>
<evidence type="ECO:0000256" key="15">
    <source>
        <dbReference type="ARBA" id="ARBA00047174"/>
    </source>
</evidence>
<sequence>MLSEAQVVQDRGAGPDLYGSASQAGVWATDKLIQAGGAWSIKIPSSIKAGGYVVRNELLALHDQNNPQFYPQCANFQITGGGSAIPSGVEGNALYSLDEPGVLYNIYEDQKKPIYKIPGPALFTG</sequence>
<dbReference type="InterPro" id="IPR005103">
    <property type="entry name" value="AA9_LPMO"/>
</dbReference>
<feature type="domain" description="Auxiliary Activity family 9 catalytic" evidence="16">
    <location>
        <begin position="23"/>
        <end position="112"/>
    </location>
</feature>
<dbReference type="GO" id="GO:0046872">
    <property type="term" value="F:metal ion binding"/>
    <property type="evidence" value="ECO:0007669"/>
    <property type="project" value="UniProtKB-KW"/>
</dbReference>
<evidence type="ECO:0000256" key="3">
    <source>
        <dbReference type="ARBA" id="ARBA00022525"/>
    </source>
</evidence>
<evidence type="ECO:0000256" key="1">
    <source>
        <dbReference type="ARBA" id="ARBA00001973"/>
    </source>
</evidence>
<dbReference type="EMBL" id="MU004668">
    <property type="protein sequence ID" value="KAF2647170.1"/>
    <property type="molecule type" value="Genomic_DNA"/>
</dbReference>
<evidence type="ECO:0000256" key="7">
    <source>
        <dbReference type="ARBA" id="ARBA00023002"/>
    </source>
</evidence>
<name>A0A6A6SHX8_9PLEO</name>
<dbReference type="GO" id="GO:0004497">
    <property type="term" value="F:monooxygenase activity"/>
    <property type="evidence" value="ECO:0007669"/>
    <property type="project" value="UniProtKB-KW"/>
</dbReference>
<organism evidence="17 18">
    <name type="scientific">Lophiostoma macrostomum CBS 122681</name>
    <dbReference type="NCBI Taxonomy" id="1314788"/>
    <lineage>
        <taxon>Eukaryota</taxon>
        <taxon>Fungi</taxon>
        <taxon>Dikarya</taxon>
        <taxon>Ascomycota</taxon>
        <taxon>Pezizomycotina</taxon>
        <taxon>Dothideomycetes</taxon>
        <taxon>Pleosporomycetidae</taxon>
        <taxon>Pleosporales</taxon>
        <taxon>Lophiostomataceae</taxon>
        <taxon>Lophiostoma</taxon>
    </lineage>
</organism>
<dbReference type="Gene3D" id="2.70.50.70">
    <property type="match status" value="1"/>
</dbReference>
<evidence type="ECO:0000256" key="13">
    <source>
        <dbReference type="ARBA" id="ARBA00044502"/>
    </source>
</evidence>
<comment type="subcellular location">
    <subcellularLocation>
        <location evidence="2">Secreted</location>
    </subcellularLocation>
</comment>
<keyword evidence="11" id="KW-0119">Carbohydrate metabolism</keyword>
<keyword evidence="10" id="KW-1015">Disulfide bond</keyword>
<dbReference type="OrthoDB" id="4849160at2759"/>
<evidence type="ECO:0000256" key="5">
    <source>
        <dbReference type="ARBA" id="ARBA00022729"/>
    </source>
</evidence>
<evidence type="ECO:0000256" key="12">
    <source>
        <dbReference type="ARBA" id="ARBA00023326"/>
    </source>
</evidence>
<keyword evidence="5" id="KW-0732">Signal</keyword>
<keyword evidence="12" id="KW-0624">Polysaccharide degradation</keyword>
<proteinExistence type="inferred from homology"/>
<dbReference type="GO" id="GO:0005576">
    <property type="term" value="C:extracellular region"/>
    <property type="evidence" value="ECO:0007669"/>
    <property type="project" value="UniProtKB-SubCell"/>
</dbReference>
<keyword evidence="3" id="KW-0964">Secreted</keyword>
<reference evidence="17" key="1">
    <citation type="journal article" date="2020" name="Stud. Mycol.">
        <title>101 Dothideomycetes genomes: a test case for predicting lifestyles and emergence of pathogens.</title>
        <authorList>
            <person name="Haridas S."/>
            <person name="Albert R."/>
            <person name="Binder M."/>
            <person name="Bloem J."/>
            <person name="Labutti K."/>
            <person name="Salamov A."/>
            <person name="Andreopoulos B."/>
            <person name="Baker S."/>
            <person name="Barry K."/>
            <person name="Bills G."/>
            <person name="Bluhm B."/>
            <person name="Cannon C."/>
            <person name="Castanera R."/>
            <person name="Culley D."/>
            <person name="Daum C."/>
            <person name="Ezra D."/>
            <person name="Gonzalez J."/>
            <person name="Henrissat B."/>
            <person name="Kuo A."/>
            <person name="Liang C."/>
            <person name="Lipzen A."/>
            <person name="Lutzoni F."/>
            <person name="Magnuson J."/>
            <person name="Mondo S."/>
            <person name="Nolan M."/>
            <person name="Ohm R."/>
            <person name="Pangilinan J."/>
            <person name="Park H.-J."/>
            <person name="Ramirez L."/>
            <person name="Alfaro M."/>
            <person name="Sun H."/>
            <person name="Tritt A."/>
            <person name="Yoshinaga Y."/>
            <person name="Zwiers L.-H."/>
            <person name="Turgeon B."/>
            <person name="Goodwin S."/>
            <person name="Spatafora J."/>
            <person name="Crous P."/>
            <person name="Grigoriev I."/>
        </authorList>
    </citation>
    <scope>NUCLEOTIDE SEQUENCE</scope>
    <source>
        <strain evidence="17">CBS 122681</strain>
    </source>
</reference>
<evidence type="ECO:0000256" key="10">
    <source>
        <dbReference type="ARBA" id="ARBA00023157"/>
    </source>
</evidence>
<dbReference type="PANTHER" id="PTHR33353">
    <property type="entry name" value="PUTATIVE (AFU_ORTHOLOGUE AFUA_1G12560)-RELATED"/>
    <property type="match status" value="1"/>
</dbReference>
<comment type="similarity">
    <text evidence="13">Belongs to the polysaccharide monooxygenase AA9 family.</text>
</comment>
<dbReference type="InterPro" id="IPR049892">
    <property type="entry name" value="AA9"/>
</dbReference>
<keyword evidence="4" id="KW-0479">Metal-binding</keyword>
<keyword evidence="9 17" id="KW-0503">Monooxygenase</keyword>
<evidence type="ECO:0000313" key="17">
    <source>
        <dbReference type="EMBL" id="KAF2647170.1"/>
    </source>
</evidence>
<evidence type="ECO:0000256" key="4">
    <source>
        <dbReference type="ARBA" id="ARBA00022723"/>
    </source>
</evidence>
<accession>A0A6A6SHX8</accession>
<evidence type="ECO:0000256" key="2">
    <source>
        <dbReference type="ARBA" id="ARBA00004613"/>
    </source>
</evidence>
<dbReference type="Pfam" id="PF03443">
    <property type="entry name" value="AA9"/>
    <property type="match status" value="1"/>
</dbReference>
<protein>
    <recommendedName>
        <fullName evidence="15">lytic cellulose monooxygenase (C4-dehydrogenating)</fullName>
        <ecNumber evidence="15">1.14.99.56</ecNumber>
    </recommendedName>
</protein>
<keyword evidence="8" id="KW-0186">Copper</keyword>